<keyword evidence="1" id="KW-0732">Signal</keyword>
<dbReference type="Gene3D" id="1.10.530.10">
    <property type="match status" value="1"/>
</dbReference>
<dbReference type="Proteomes" id="UP000653156">
    <property type="component" value="Chromosome"/>
</dbReference>
<gene>
    <name evidence="3" type="ORF">JQU52_05430</name>
</gene>
<dbReference type="RefSeq" id="WP_230340113.1">
    <property type="nucleotide sequence ID" value="NZ_CP069798.1"/>
</dbReference>
<name>A0A892ZMI0_9NEIS</name>
<evidence type="ECO:0000313" key="4">
    <source>
        <dbReference type="Proteomes" id="UP000653156"/>
    </source>
</evidence>
<evidence type="ECO:0000259" key="2">
    <source>
        <dbReference type="Pfam" id="PF01464"/>
    </source>
</evidence>
<protein>
    <submittedName>
        <fullName evidence="3">Lytic transglycosylase domain-containing protein</fullName>
    </submittedName>
</protein>
<dbReference type="EMBL" id="CP069798">
    <property type="protein sequence ID" value="QRQ82824.1"/>
    <property type="molecule type" value="Genomic_DNA"/>
</dbReference>
<dbReference type="SUPFAM" id="SSF53955">
    <property type="entry name" value="Lysozyme-like"/>
    <property type="match status" value="1"/>
</dbReference>
<dbReference type="Pfam" id="PF01464">
    <property type="entry name" value="SLT"/>
    <property type="match status" value="1"/>
</dbReference>
<dbReference type="CDD" id="cd16892">
    <property type="entry name" value="LT_VirB1-like"/>
    <property type="match status" value="1"/>
</dbReference>
<keyword evidence="4" id="KW-1185">Reference proteome</keyword>
<sequence length="263" mass="27890">MKPTIFKLLLPCLAIGMANANPPTLQKAVYQPAAATAQRVNFNELAKACAPGVHHDTMQAIARVESGFNPYAIGVVKGALKRQPRTHAEAVAAAKMLHAQGRNFSMGLAQINKYNLPKYGLNYETVFDPCKNLNTGAQILTDCFNRAEGGKVSQSALQKAFSCYYSGNFRFGFTRDFAGQPSYVQKVVNSAAANSAATTVRVPAVDGRTPVAAAPAKGKTGRPMTATTNAEAPATAGVISTPAAAPAVPDRVPEQWDVFSEFI</sequence>
<feature type="chain" id="PRO_5034397252" evidence="1">
    <location>
        <begin position="21"/>
        <end position="263"/>
    </location>
</feature>
<evidence type="ECO:0000256" key="1">
    <source>
        <dbReference type="SAM" id="SignalP"/>
    </source>
</evidence>
<feature type="signal peptide" evidence="1">
    <location>
        <begin position="1"/>
        <end position="20"/>
    </location>
</feature>
<dbReference type="InterPro" id="IPR023346">
    <property type="entry name" value="Lysozyme-like_dom_sf"/>
</dbReference>
<feature type="domain" description="Transglycosylase SLT" evidence="2">
    <location>
        <begin position="46"/>
        <end position="170"/>
    </location>
</feature>
<dbReference type="KEGG" id="ptes:JQU52_05430"/>
<reference evidence="3" key="1">
    <citation type="submission" date="2021-02" db="EMBL/GenBank/DDBJ databases">
        <title>Neisseriaceae sp. 26B isolated from the cloaca of a Common Toad-headed Turtle (Mesoclemmys nasuta).</title>
        <authorList>
            <person name="Spergser J."/>
            <person name="Busse H.-J."/>
        </authorList>
    </citation>
    <scope>NUCLEOTIDE SEQUENCE</scope>
    <source>
        <strain evidence="3">26B</strain>
    </source>
</reference>
<dbReference type="InterPro" id="IPR008258">
    <property type="entry name" value="Transglycosylase_SLT_dom_1"/>
</dbReference>
<proteinExistence type="predicted"/>
<organism evidence="3 4">
    <name type="scientific">Paralysiella testudinis</name>
    <dbReference type="NCBI Taxonomy" id="2809020"/>
    <lineage>
        <taxon>Bacteria</taxon>
        <taxon>Pseudomonadati</taxon>
        <taxon>Pseudomonadota</taxon>
        <taxon>Betaproteobacteria</taxon>
        <taxon>Neisseriales</taxon>
        <taxon>Neisseriaceae</taxon>
        <taxon>Paralysiella</taxon>
    </lineage>
</organism>
<dbReference type="AlphaFoldDB" id="A0A892ZMI0"/>
<evidence type="ECO:0000313" key="3">
    <source>
        <dbReference type="EMBL" id="QRQ82824.1"/>
    </source>
</evidence>
<accession>A0A892ZMI0</accession>